<feature type="region of interest" description="Disordered" evidence="1">
    <location>
        <begin position="1"/>
        <end position="120"/>
    </location>
</feature>
<reference evidence="2" key="1">
    <citation type="journal article" date="2014" name="Int. J. Syst. Evol. Microbiol.">
        <title>Complete genome sequence of Corynebacterium casei LMG S-19264T (=DSM 44701T), isolated from a smear-ripened cheese.</title>
        <authorList>
            <consortium name="US DOE Joint Genome Institute (JGI-PGF)"/>
            <person name="Walter F."/>
            <person name="Albersmeier A."/>
            <person name="Kalinowski J."/>
            <person name="Ruckert C."/>
        </authorList>
    </citation>
    <scope>NUCLEOTIDE SEQUENCE</scope>
    <source>
        <strain evidence="2">JCM 19831</strain>
    </source>
</reference>
<dbReference type="AlphaFoldDB" id="A0A917UA17"/>
<comment type="caution">
    <text evidence="2">The sequence shown here is derived from an EMBL/GenBank/DDBJ whole genome shotgun (WGS) entry which is preliminary data.</text>
</comment>
<sequence length="120" mass="12467">MASSSSNPASRRTDSPAHADPTKRPANCTALPTRSTKPNTPRSLHGDYQVRSPDPAQRRLVRQRDGAGLAAATGQARLGGNTLRPESRTAPADAAATAPPDDALRQTRNDGLAEGGAFGL</sequence>
<name>A0A917UA17_9ACTN</name>
<reference evidence="2" key="2">
    <citation type="submission" date="2020-09" db="EMBL/GenBank/DDBJ databases">
        <authorList>
            <person name="Sun Q."/>
            <person name="Ohkuma M."/>
        </authorList>
    </citation>
    <scope>NUCLEOTIDE SEQUENCE</scope>
    <source>
        <strain evidence="2">JCM 19831</strain>
    </source>
</reference>
<feature type="compositionally biased region" description="Polar residues" evidence="1">
    <location>
        <begin position="30"/>
        <end position="42"/>
    </location>
</feature>
<protein>
    <submittedName>
        <fullName evidence="2">Uncharacterized protein</fullName>
    </submittedName>
</protein>
<proteinExistence type="predicted"/>
<dbReference type="Proteomes" id="UP000642070">
    <property type="component" value="Unassembled WGS sequence"/>
</dbReference>
<evidence type="ECO:0000313" key="2">
    <source>
        <dbReference type="EMBL" id="GGM69673.1"/>
    </source>
</evidence>
<feature type="compositionally biased region" description="Polar residues" evidence="1">
    <location>
        <begin position="1"/>
        <end position="10"/>
    </location>
</feature>
<keyword evidence="3" id="KW-1185">Reference proteome</keyword>
<dbReference type="EMBL" id="BMPI01000059">
    <property type="protein sequence ID" value="GGM69673.1"/>
    <property type="molecule type" value="Genomic_DNA"/>
</dbReference>
<gene>
    <name evidence="2" type="ORF">GCM10007977_084260</name>
</gene>
<feature type="compositionally biased region" description="Basic and acidic residues" evidence="1">
    <location>
        <begin position="11"/>
        <end position="23"/>
    </location>
</feature>
<accession>A0A917UA17</accession>
<evidence type="ECO:0000313" key="3">
    <source>
        <dbReference type="Proteomes" id="UP000642070"/>
    </source>
</evidence>
<organism evidence="2 3">
    <name type="scientific">Dactylosporangium sucinum</name>
    <dbReference type="NCBI Taxonomy" id="1424081"/>
    <lineage>
        <taxon>Bacteria</taxon>
        <taxon>Bacillati</taxon>
        <taxon>Actinomycetota</taxon>
        <taxon>Actinomycetes</taxon>
        <taxon>Micromonosporales</taxon>
        <taxon>Micromonosporaceae</taxon>
        <taxon>Dactylosporangium</taxon>
    </lineage>
</organism>
<evidence type="ECO:0000256" key="1">
    <source>
        <dbReference type="SAM" id="MobiDB-lite"/>
    </source>
</evidence>
<feature type="compositionally biased region" description="Low complexity" evidence="1">
    <location>
        <begin position="89"/>
        <end position="101"/>
    </location>
</feature>